<dbReference type="PANTHER" id="PTHR43649">
    <property type="entry name" value="ARABINOSE-BINDING PROTEIN-RELATED"/>
    <property type="match status" value="1"/>
</dbReference>
<dbReference type="PANTHER" id="PTHR43649:SF31">
    <property type="entry name" value="SN-GLYCEROL-3-PHOSPHATE-BINDING PERIPLASMIC PROTEIN UGPB"/>
    <property type="match status" value="1"/>
</dbReference>
<evidence type="ECO:0000256" key="2">
    <source>
        <dbReference type="ARBA" id="ARBA00008520"/>
    </source>
</evidence>
<feature type="chain" id="PRO_5046018977" evidence="5">
    <location>
        <begin position="27"/>
        <end position="430"/>
    </location>
</feature>
<dbReference type="InterPro" id="IPR050490">
    <property type="entry name" value="Bact_solute-bd_prot1"/>
</dbReference>
<evidence type="ECO:0000256" key="4">
    <source>
        <dbReference type="ARBA" id="ARBA00022729"/>
    </source>
</evidence>
<gene>
    <name evidence="6" type="ORF">GCM10009750_08040</name>
</gene>
<reference evidence="6 7" key="1">
    <citation type="journal article" date="2019" name="Int. J. Syst. Evol. Microbiol.">
        <title>The Global Catalogue of Microorganisms (GCM) 10K type strain sequencing project: providing services to taxonomists for standard genome sequencing and annotation.</title>
        <authorList>
            <consortium name="The Broad Institute Genomics Platform"/>
            <consortium name="The Broad Institute Genome Sequencing Center for Infectious Disease"/>
            <person name="Wu L."/>
            <person name="Ma J."/>
        </authorList>
    </citation>
    <scope>NUCLEOTIDE SEQUENCE [LARGE SCALE GENOMIC DNA]</scope>
    <source>
        <strain evidence="6 7">JCM 14323</strain>
    </source>
</reference>
<dbReference type="CDD" id="cd13585">
    <property type="entry name" value="PBP2_TMBP_like"/>
    <property type="match status" value="1"/>
</dbReference>
<dbReference type="RefSeq" id="WP_157428085.1">
    <property type="nucleotide sequence ID" value="NZ_BAAANK010000002.1"/>
</dbReference>
<dbReference type="PROSITE" id="PS51257">
    <property type="entry name" value="PROKAR_LIPOPROTEIN"/>
    <property type="match status" value="1"/>
</dbReference>
<dbReference type="SUPFAM" id="SSF53850">
    <property type="entry name" value="Periplasmic binding protein-like II"/>
    <property type="match status" value="1"/>
</dbReference>
<keyword evidence="7" id="KW-1185">Reference proteome</keyword>
<evidence type="ECO:0000256" key="5">
    <source>
        <dbReference type="SAM" id="SignalP"/>
    </source>
</evidence>
<organism evidence="6 7">
    <name type="scientific">Agromyces salentinus</name>
    <dbReference type="NCBI Taxonomy" id="269421"/>
    <lineage>
        <taxon>Bacteria</taxon>
        <taxon>Bacillati</taxon>
        <taxon>Actinomycetota</taxon>
        <taxon>Actinomycetes</taxon>
        <taxon>Micrococcales</taxon>
        <taxon>Microbacteriaceae</taxon>
        <taxon>Agromyces</taxon>
    </lineage>
</organism>
<dbReference type="InterPro" id="IPR006059">
    <property type="entry name" value="SBP"/>
</dbReference>
<dbReference type="EMBL" id="BAAANK010000002">
    <property type="protein sequence ID" value="GAA1826977.1"/>
    <property type="molecule type" value="Genomic_DNA"/>
</dbReference>
<evidence type="ECO:0000256" key="3">
    <source>
        <dbReference type="ARBA" id="ARBA00022448"/>
    </source>
</evidence>
<dbReference type="Gene3D" id="3.40.190.10">
    <property type="entry name" value="Periplasmic binding protein-like II"/>
    <property type="match status" value="1"/>
</dbReference>
<evidence type="ECO:0000256" key="1">
    <source>
        <dbReference type="ARBA" id="ARBA00004196"/>
    </source>
</evidence>
<accession>A0ABN2MHR8</accession>
<feature type="signal peptide" evidence="5">
    <location>
        <begin position="1"/>
        <end position="26"/>
    </location>
</feature>
<comment type="caution">
    <text evidence="6">The sequence shown here is derived from an EMBL/GenBank/DDBJ whole genome shotgun (WGS) entry which is preliminary data.</text>
</comment>
<dbReference type="Proteomes" id="UP001501746">
    <property type="component" value="Unassembled WGS sequence"/>
</dbReference>
<evidence type="ECO:0000313" key="7">
    <source>
        <dbReference type="Proteomes" id="UP001501746"/>
    </source>
</evidence>
<proteinExistence type="inferred from homology"/>
<sequence>MRSTQHAGIAFAAAAALALVGCSPSAETTAAVPEYDEPVDLTMTLWTADEAIIDQFQARADAFREENPELGELTIETIPFAEYNSQLAIRLSGGEAPDLGWIVESATPAWVDSGALADVSSLEADEDWAYDDIIPNLITALEGEDGELYGYPFAGTTHPIVYNATAFEAAGLETPNELLAKGEWTWDALREQAKALVDAGVVTYGFDIPQWGYTSYALFTPFMKAFGAEAYPDGETCGYADEASVETFEFVHDMVFEDGSYPAPGSASSFPTGDTGMYLGAPSTLAQLADSTFEYDMAPQPEGEVEYSPFIGQASMVVFADGKAPELATRLFGFLTSEEGSAALPYVAPRASLQTEEFVAGLYPQVPAESAKASLLDTLDVAEQLDYPVAFPELETATKPIFDGVWQPDADIQAVLEEVCATADPILQSQ</sequence>
<comment type="subcellular location">
    <subcellularLocation>
        <location evidence="1">Cell envelope</location>
    </subcellularLocation>
</comment>
<protein>
    <submittedName>
        <fullName evidence="6">ABC transporter substrate-binding protein</fullName>
    </submittedName>
</protein>
<keyword evidence="4 5" id="KW-0732">Signal</keyword>
<keyword evidence="3" id="KW-0813">Transport</keyword>
<dbReference type="Pfam" id="PF01547">
    <property type="entry name" value="SBP_bac_1"/>
    <property type="match status" value="1"/>
</dbReference>
<name>A0ABN2MHR8_9MICO</name>
<comment type="similarity">
    <text evidence="2">Belongs to the bacterial solute-binding protein 1 family.</text>
</comment>
<evidence type="ECO:0000313" key="6">
    <source>
        <dbReference type="EMBL" id="GAA1826977.1"/>
    </source>
</evidence>